<feature type="transmembrane region" description="Helical" evidence="1">
    <location>
        <begin position="69"/>
        <end position="91"/>
    </location>
</feature>
<dbReference type="EMBL" id="NPEX01000042">
    <property type="protein sequence ID" value="RAI44507.1"/>
    <property type="molecule type" value="Genomic_DNA"/>
</dbReference>
<gene>
    <name evidence="2" type="ORF">CH341_08650</name>
</gene>
<evidence type="ECO:0008006" key="4">
    <source>
        <dbReference type="Google" id="ProtNLM"/>
    </source>
</evidence>
<feature type="transmembrane region" description="Helical" evidence="1">
    <location>
        <begin position="103"/>
        <end position="121"/>
    </location>
</feature>
<dbReference type="AlphaFoldDB" id="A0A327L2A6"/>
<keyword evidence="3" id="KW-1185">Reference proteome</keyword>
<feature type="transmembrane region" description="Helical" evidence="1">
    <location>
        <begin position="173"/>
        <end position="192"/>
    </location>
</feature>
<protein>
    <recommendedName>
        <fullName evidence="4">Cobalt transporter</fullName>
    </recommendedName>
</protein>
<evidence type="ECO:0000256" key="1">
    <source>
        <dbReference type="SAM" id="Phobius"/>
    </source>
</evidence>
<dbReference type="RefSeq" id="WP_111418643.1">
    <property type="nucleotide sequence ID" value="NZ_NPEX01000042.1"/>
</dbReference>
<evidence type="ECO:0000313" key="3">
    <source>
        <dbReference type="Proteomes" id="UP000249130"/>
    </source>
</evidence>
<keyword evidence="1" id="KW-0472">Membrane</keyword>
<comment type="caution">
    <text evidence="2">The sequence shown here is derived from an EMBL/GenBank/DDBJ whole genome shotgun (WGS) entry which is preliminary data.</text>
</comment>
<organism evidence="2 3">
    <name type="scientific">Rhodoplanes roseus</name>
    <dbReference type="NCBI Taxonomy" id="29409"/>
    <lineage>
        <taxon>Bacteria</taxon>
        <taxon>Pseudomonadati</taxon>
        <taxon>Pseudomonadota</taxon>
        <taxon>Alphaproteobacteria</taxon>
        <taxon>Hyphomicrobiales</taxon>
        <taxon>Nitrobacteraceae</taxon>
        <taxon>Rhodoplanes</taxon>
    </lineage>
</organism>
<dbReference type="InterPro" id="IPR012666">
    <property type="entry name" value="CbtA_put"/>
</dbReference>
<evidence type="ECO:0000313" key="2">
    <source>
        <dbReference type="EMBL" id="RAI44507.1"/>
    </source>
</evidence>
<reference evidence="2 3" key="1">
    <citation type="submission" date="2017-07" db="EMBL/GenBank/DDBJ databases">
        <title>Draft Genome Sequences of Select Purple Nonsulfur Bacteria.</title>
        <authorList>
            <person name="Lasarre B."/>
            <person name="Mckinlay J.B."/>
        </authorList>
    </citation>
    <scope>NUCLEOTIDE SEQUENCE [LARGE SCALE GENOMIC DNA]</scope>
    <source>
        <strain evidence="2 3">DSM 5909</strain>
    </source>
</reference>
<sequence length="243" mass="24976">MVRTLLMRGMLSGVLAAVVAFAVAYLIGEPPLERAIGFEAHAGHAAGAAAAASETAEIVSRAVQSTLGLLTGLVVLGAAVGGIFGLTFAVAQGRLGRNGPRATAAWLAAAGFVVLVLVPQLKYPAGPPAVGSAETIGARTVLYFLMLGFSVLVAVAALDLGRRLAARLGSWNATLTGLFAYAAVMTAVMHVLPSLDEVPDAFPAAVLWEFRFASLATQAALWAALGLAFGALTQRSLERRPVR</sequence>
<feature type="transmembrane region" description="Helical" evidence="1">
    <location>
        <begin position="141"/>
        <end position="161"/>
    </location>
</feature>
<accession>A0A327L2A6</accession>
<keyword evidence="1" id="KW-0812">Transmembrane</keyword>
<proteinExistence type="predicted"/>
<name>A0A327L2A6_9BRAD</name>
<dbReference type="OrthoDB" id="6851830at2"/>
<feature type="transmembrane region" description="Helical" evidence="1">
    <location>
        <begin position="212"/>
        <end position="233"/>
    </location>
</feature>
<keyword evidence="1" id="KW-1133">Transmembrane helix</keyword>
<dbReference type="Pfam" id="PF09490">
    <property type="entry name" value="CbtA"/>
    <property type="match status" value="1"/>
</dbReference>
<dbReference type="Proteomes" id="UP000249130">
    <property type="component" value="Unassembled WGS sequence"/>
</dbReference>